<dbReference type="OrthoDB" id="111726at2"/>
<dbReference type="GO" id="GO:0008270">
    <property type="term" value="F:zinc ion binding"/>
    <property type="evidence" value="ECO:0007669"/>
    <property type="project" value="UniProtKB-KW"/>
</dbReference>
<dbReference type="Proteomes" id="UP000253606">
    <property type="component" value="Chromosome"/>
</dbReference>
<dbReference type="InterPro" id="IPR011042">
    <property type="entry name" value="6-blade_b-propeller_TolB-like"/>
</dbReference>
<dbReference type="NCBIfam" id="NF012200">
    <property type="entry name" value="choice_anch_D"/>
    <property type="match status" value="2"/>
</dbReference>
<accession>A0A2Z5FYT0</accession>
<evidence type="ECO:0000313" key="4">
    <source>
        <dbReference type="Proteomes" id="UP000253606"/>
    </source>
</evidence>
<evidence type="ECO:0000256" key="1">
    <source>
        <dbReference type="ARBA" id="ARBA00022737"/>
    </source>
</evidence>
<evidence type="ECO:0000256" key="2">
    <source>
        <dbReference type="PROSITE-ProRule" id="PRU00504"/>
    </source>
</evidence>
<sequence>MSPALPTSKNCSTILTYLRLTVPSCYLLADRKILDMKQSLWFLAVSVFRKLRPALLGGLTLSASLQGFAGTVSAGAQTALQFGSIAFGQTAVLPLTITNVGVTGNVTIGTSVNGPSYKVLKTNANTCLAGITAGQSCVLPVEFTPATLGIHDDILTLTPSHGAAPSTVKLRGIATGVGDEENVPLQFGTIPYGTKTILPVTITNVGHSYTVLKTSINGPSYKVVSDPESTCFSGVSAPYSCILQIEFDPAAVGEHDDILTLIPDKGPRSTISLHGAAGPAVTYSNPVKGDIYVFDGNELVEIFDEYGVYKGQFTHDDFTDHRLGNIAVDATGVYTKANGPACQIDRFDGKGNYIGQIGLCPAADFGQLGYGYLYLLSGAVSTDSRGNVWATNPVLGVQEFNASGTFLNVICTTFNASEEISNCPVVGIENVPEYITIDSNDNVYLLGESSVTKYDNTGKYLSGFFLRAGSGNGEFNDIPRGFAVDSGGDLYILDYDGNRIQVLDADGNYQRQIKFGVINGQLLRSSFGFTLDDRDNIYVTDAINGKVDIFTGQGVYLCQFKPPVPPGDTSFFLAAIAIAK</sequence>
<dbReference type="Pfam" id="PF01436">
    <property type="entry name" value="NHL"/>
    <property type="match status" value="1"/>
</dbReference>
<dbReference type="SUPFAM" id="SSF101898">
    <property type="entry name" value="NHL repeat"/>
    <property type="match status" value="1"/>
</dbReference>
<evidence type="ECO:0000313" key="3">
    <source>
        <dbReference type="EMBL" id="AXC11972.1"/>
    </source>
</evidence>
<dbReference type="AlphaFoldDB" id="A0A2Z5FYT0"/>
<dbReference type="Gene3D" id="2.120.10.30">
    <property type="entry name" value="TolB, C-terminal domain"/>
    <property type="match status" value="2"/>
</dbReference>
<dbReference type="EMBL" id="CP030840">
    <property type="protein sequence ID" value="AXC11972.1"/>
    <property type="molecule type" value="Genomic_DNA"/>
</dbReference>
<dbReference type="PANTHER" id="PTHR24104:SF25">
    <property type="entry name" value="PROTEIN LIN-41"/>
    <property type="match status" value="1"/>
</dbReference>
<reference evidence="3 4" key="1">
    <citation type="journal article" date="2018" name="Front. Microbiol.">
        <title>Hydrolytic Capabilities as a Key to Environmental Success: Chitinolytic and Cellulolytic Acidobacteria From Acidic Sub-arctic Soils and Boreal Peatlands.</title>
        <authorList>
            <person name="Belova S.E."/>
            <person name="Ravin N.V."/>
            <person name="Pankratov T.A."/>
            <person name="Rakitin A.L."/>
            <person name="Ivanova A.A."/>
            <person name="Beletsky A.V."/>
            <person name="Mardanov A.V."/>
            <person name="Sinninghe Damste J.S."/>
            <person name="Dedysh S.N."/>
        </authorList>
    </citation>
    <scope>NUCLEOTIDE SEQUENCE [LARGE SCALE GENOMIC DNA]</scope>
    <source>
        <strain evidence="3 4">SBC82</strain>
    </source>
</reference>
<keyword evidence="4" id="KW-1185">Reference proteome</keyword>
<dbReference type="InterPro" id="IPR001258">
    <property type="entry name" value="NHL_repeat"/>
</dbReference>
<dbReference type="InterPro" id="IPR013783">
    <property type="entry name" value="Ig-like_fold"/>
</dbReference>
<gene>
    <name evidence="3" type="ORF">ACPOL_2659</name>
</gene>
<dbReference type="PROSITE" id="PS51125">
    <property type="entry name" value="NHL"/>
    <property type="match status" value="1"/>
</dbReference>
<dbReference type="CDD" id="cd05819">
    <property type="entry name" value="NHL"/>
    <property type="match status" value="1"/>
</dbReference>
<dbReference type="Gene3D" id="2.60.40.10">
    <property type="entry name" value="Immunoglobulins"/>
    <property type="match status" value="2"/>
</dbReference>
<dbReference type="PANTHER" id="PTHR24104">
    <property type="entry name" value="E3 UBIQUITIN-PROTEIN LIGASE NHLRC1-RELATED"/>
    <property type="match status" value="1"/>
</dbReference>
<name>A0A2Z5FYT0_9BACT</name>
<dbReference type="KEGG" id="abas:ACPOL_2659"/>
<keyword evidence="1" id="KW-0677">Repeat</keyword>
<dbReference type="InterPro" id="IPR050952">
    <property type="entry name" value="TRIM-NHL_E3_ligases"/>
</dbReference>
<feature type="repeat" description="NHL" evidence="2">
    <location>
        <begin position="462"/>
        <end position="506"/>
    </location>
</feature>
<organism evidence="3 4">
    <name type="scientific">Acidisarcina polymorpha</name>
    <dbReference type="NCBI Taxonomy" id="2211140"/>
    <lineage>
        <taxon>Bacteria</taxon>
        <taxon>Pseudomonadati</taxon>
        <taxon>Acidobacteriota</taxon>
        <taxon>Terriglobia</taxon>
        <taxon>Terriglobales</taxon>
        <taxon>Acidobacteriaceae</taxon>
        <taxon>Acidisarcina</taxon>
    </lineage>
</organism>
<protein>
    <submittedName>
        <fullName evidence="3">Uncharacterized protein</fullName>
    </submittedName>
</protein>
<proteinExistence type="predicted"/>